<gene>
    <name evidence="3" type="ORF">P9847_15775</name>
</gene>
<organism evidence="3 4">
    <name type="scientific">Paenibacillus chibensis</name>
    <dbReference type="NCBI Taxonomy" id="59846"/>
    <lineage>
        <taxon>Bacteria</taxon>
        <taxon>Bacillati</taxon>
        <taxon>Bacillota</taxon>
        <taxon>Bacilli</taxon>
        <taxon>Bacillales</taxon>
        <taxon>Paenibacillaceae</taxon>
        <taxon>Paenibacillus</taxon>
    </lineage>
</organism>
<dbReference type="Proteomes" id="UP001343257">
    <property type="component" value="Unassembled WGS sequence"/>
</dbReference>
<feature type="compositionally biased region" description="Polar residues" evidence="1">
    <location>
        <begin position="339"/>
        <end position="353"/>
    </location>
</feature>
<keyword evidence="3" id="KW-0418">Kinase</keyword>
<keyword evidence="2" id="KW-0472">Membrane</keyword>
<evidence type="ECO:0000313" key="4">
    <source>
        <dbReference type="Proteomes" id="UP001343257"/>
    </source>
</evidence>
<dbReference type="Pfam" id="PF08757">
    <property type="entry name" value="CotH"/>
    <property type="match status" value="2"/>
</dbReference>
<dbReference type="PANTHER" id="PTHR40050:SF1">
    <property type="entry name" value="INNER SPORE COAT PROTEIN H"/>
    <property type="match status" value="1"/>
</dbReference>
<feature type="region of interest" description="Disordered" evidence="1">
    <location>
        <begin position="491"/>
        <end position="563"/>
    </location>
</feature>
<keyword evidence="2" id="KW-1133">Transmembrane helix</keyword>
<keyword evidence="4" id="KW-1185">Reference proteome</keyword>
<protein>
    <submittedName>
        <fullName evidence="3">CotH kinase family protein</fullName>
    </submittedName>
</protein>
<dbReference type="EMBL" id="JARTLD010000037">
    <property type="protein sequence ID" value="MED5018768.1"/>
    <property type="molecule type" value="Genomic_DNA"/>
</dbReference>
<accession>A0ABU6PXF5</accession>
<keyword evidence="3" id="KW-0808">Transferase</keyword>
<feature type="compositionally biased region" description="Gly residues" evidence="1">
    <location>
        <begin position="528"/>
        <end position="559"/>
    </location>
</feature>
<dbReference type="RefSeq" id="WP_328279301.1">
    <property type="nucleotide sequence ID" value="NZ_JARTLD010000037.1"/>
</dbReference>
<proteinExistence type="predicted"/>
<evidence type="ECO:0000313" key="3">
    <source>
        <dbReference type="EMBL" id="MED5018768.1"/>
    </source>
</evidence>
<reference evidence="3 4" key="1">
    <citation type="submission" date="2023-03" db="EMBL/GenBank/DDBJ databases">
        <title>Bacillus Genome Sequencing.</title>
        <authorList>
            <person name="Dunlap C."/>
        </authorList>
    </citation>
    <scope>NUCLEOTIDE SEQUENCE [LARGE SCALE GENOMIC DNA]</scope>
    <source>
        <strain evidence="3 4">NRS-52</strain>
    </source>
</reference>
<evidence type="ECO:0000256" key="1">
    <source>
        <dbReference type="SAM" id="MobiDB-lite"/>
    </source>
</evidence>
<dbReference type="GO" id="GO:0016301">
    <property type="term" value="F:kinase activity"/>
    <property type="evidence" value="ECO:0007669"/>
    <property type="project" value="UniProtKB-KW"/>
</dbReference>
<evidence type="ECO:0000256" key="2">
    <source>
        <dbReference type="SAM" id="Phobius"/>
    </source>
</evidence>
<feature type="region of interest" description="Disordered" evidence="1">
    <location>
        <begin position="596"/>
        <end position="617"/>
    </location>
</feature>
<comment type="caution">
    <text evidence="3">The sequence shown here is derived from an EMBL/GenBank/DDBJ whole genome shotgun (WGS) entry which is preliminary data.</text>
</comment>
<feature type="transmembrane region" description="Helical" evidence="2">
    <location>
        <begin position="572"/>
        <end position="592"/>
    </location>
</feature>
<sequence length="617" mass="66588">MKNRTLVASLALLIVLFVTVTAILPRVGLQATHLENTYMQQVFDKSKVTSVDITMNPKDLQSMLDNPMDEKIEQANVVIDGKKLDGIGIRTKGNMTLRSVAQMEDSDRYSFKLDFDYYNDDQNLYGLKKLNLNNNYSDPSQMREYLSYALMEKMGIATPGYSYMYVTINGKEWGLYLGVEAIEEPYLQRNFGDSTGDLYKPDGTGSDLKWISDDIKDYTGLNLKSNANSNQKAMMKLLNVINNGGTLEDVADVDEMLRYFAANTALVNLDSYQGSLKHNYYLYEKDGKFSVLPWDYNMAFGGYGVGGGGGGMPGGMAGQGNAQKNDPGNVPDAPAADNAGQNNPDQAAGQGNQKRGGFGGMGGGGMGGDMAANFLSENNINFSITTPVSGTSLDDRPLLKALLSKDEYKKKYQQYLKEIADEYFTEDNMLSMTTALSALISPYVEKDPTKFYTLDQLKESVSGDKSLVKFATERAESINKQLTGELVVEADTSSGMGFGGGQPPAMPDGQNPGNMQGGGMQPPDGQNGQQGQGRGNRGGGFPGGGGPGDMPGGMGGPNGQTGTAGKFTTQDVILSSVFLILLIGALIFALKFQRRRVPRSKSGGSESPQRTAKELDK</sequence>
<feature type="region of interest" description="Disordered" evidence="1">
    <location>
        <begin position="314"/>
        <end position="362"/>
    </location>
</feature>
<dbReference type="PANTHER" id="PTHR40050">
    <property type="entry name" value="INNER SPORE COAT PROTEIN H"/>
    <property type="match status" value="1"/>
</dbReference>
<name>A0ABU6PXF5_9BACL</name>
<keyword evidence="2" id="KW-0812">Transmembrane</keyword>
<dbReference type="InterPro" id="IPR014867">
    <property type="entry name" value="Spore_coat_CotH_CotH2/3/7"/>
</dbReference>